<reference evidence="3" key="1">
    <citation type="journal article" date="2010" name="Genome Res.">
        <title>Population genomic sequencing of Coccidioides fungi reveals recent hybridization and transposon control.</title>
        <authorList>
            <person name="Neafsey D.E."/>
            <person name="Barker B.M."/>
            <person name="Sharpton T.J."/>
            <person name="Stajich J.E."/>
            <person name="Park D.J."/>
            <person name="Whiston E."/>
            <person name="Hung C.-Y."/>
            <person name="McMahan C."/>
            <person name="White J."/>
            <person name="Sykes S."/>
            <person name="Heiman D."/>
            <person name="Young S."/>
            <person name="Zeng Q."/>
            <person name="Abouelleil A."/>
            <person name="Aftuck L."/>
            <person name="Bessette D."/>
            <person name="Brown A."/>
            <person name="FitzGerald M."/>
            <person name="Lui A."/>
            <person name="Macdonald J.P."/>
            <person name="Priest M."/>
            <person name="Orbach M.J."/>
            <person name="Galgiani J.N."/>
            <person name="Kirkland T.N."/>
            <person name="Cole G.T."/>
            <person name="Birren B.W."/>
            <person name="Henn M.R."/>
            <person name="Taylor J.W."/>
            <person name="Rounsley S.D."/>
        </authorList>
    </citation>
    <scope>NUCLEOTIDE SEQUENCE [LARGE SCALE GENOMIC DNA]</scope>
    <source>
        <strain evidence="3">RMSCC 2394</strain>
    </source>
</reference>
<name>A0A0J6YIH0_COCIT</name>
<accession>A0A0J6YIH0</accession>
<evidence type="ECO:0000313" key="2">
    <source>
        <dbReference type="EMBL" id="KMP06713.1"/>
    </source>
</evidence>
<organism evidence="2 3">
    <name type="scientific">Coccidioides immitis RMSCC 2394</name>
    <dbReference type="NCBI Taxonomy" id="404692"/>
    <lineage>
        <taxon>Eukaryota</taxon>
        <taxon>Fungi</taxon>
        <taxon>Dikarya</taxon>
        <taxon>Ascomycota</taxon>
        <taxon>Pezizomycotina</taxon>
        <taxon>Eurotiomycetes</taxon>
        <taxon>Eurotiomycetidae</taxon>
        <taxon>Onygenales</taxon>
        <taxon>Onygenaceae</taxon>
        <taxon>Coccidioides</taxon>
    </lineage>
</organism>
<dbReference type="AlphaFoldDB" id="A0A0J6YIH0"/>
<proteinExistence type="predicted"/>
<feature type="compositionally biased region" description="Basic and acidic residues" evidence="1">
    <location>
        <begin position="1"/>
        <end position="11"/>
    </location>
</feature>
<dbReference type="EMBL" id="DS028096">
    <property type="protein sequence ID" value="KMP06713.1"/>
    <property type="molecule type" value="Genomic_DNA"/>
</dbReference>
<feature type="region of interest" description="Disordered" evidence="1">
    <location>
        <begin position="59"/>
        <end position="101"/>
    </location>
</feature>
<protein>
    <submittedName>
        <fullName evidence="2">Uncharacterized protein</fullName>
    </submittedName>
</protein>
<evidence type="ECO:0000313" key="3">
    <source>
        <dbReference type="Proteomes" id="UP000054565"/>
    </source>
</evidence>
<evidence type="ECO:0000256" key="1">
    <source>
        <dbReference type="SAM" id="MobiDB-lite"/>
    </source>
</evidence>
<gene>
    <name evidence="2" type="ORF">CIRG_06394</name>
</gene>
<feature type="region of interest" description="Disordered" evidence="1">
    <location>
        <begin position="1"/>
        <end position="44"/>
    </location>
</feature>
<sequence length="101" mass="10858">MKGMRPKDKAGRTSGPWGQKLRSQTRSKGRRKEGSATQPAPCFAQSSVAATEDLQSVVLQAQNPKLQPKVQGPNRTNRQTSDKERVAATQRTRTPATGAGG</sequence>
<dbReference type="Proteomes" id="UP000054565">
    <property type="component" value="Unassembled WGS sequence"/>
</dbReference>